<evidence type="ECO:0000313" key="5">
    <source>
        <dbReference type="EMBL" id="CAI0468668.1"/>
    </source>
</evidence>
<reference evidence="5" key="1">
    <citation type="submission" date="2022-08" db="EMBL/GenBank/DDBJ databases">
        <authorList>
            <person name="Gutierrez-Valencia J."/>
        </authorList>
    </citation>
    <scope>NUCLEOTIDE SEQUENCE</scope>
</reference>
<feature type="compositionally biased region" description="Pro residues" evidence="3">
    <location>
        <begin position="22"/>
        <end position="47"/>
    </location>
</feature>
<evidence type="ECO:0000259" key="4">
    <source>
        <dbReference type="Pfam" id="PF06943"/>
    </source>
</evidence>
<dbReference type="EMBL" id="CAMGYJ010000008">
    <property type="protein sequence ID" value="CAI0468668.1"/>
    <property type="molecule type" value="Genomic_DNA"/>
</dbReference>
<dbReference type="AlphaFoldDB" id="A0AAV0PEG0"/>
<proteinExistence type="predicted"/>
<sequence length="199" mass="21770">MEAENGRNGAEESMVHDDDEAPPPGWQSIPPPPDPSEVEPASPPPTTTPGEPMLQPRWSEIAQMVCGSCQQLLAYQKGEKHVKCICCNAVNFVLEAHQVGLVICTYCPLLLMYPYGSLAVRCSSCQRITSIGDQSHRPLCSVIQGFPAPPPHNPAASVTKSRDVMNAYWDFAQMVSFRTTYLVLLPPVVTWLGVYAEGE</sequence>
<evidence type="ECO:0000256" key="3">
    <source>
        <dbReference type="SAM" id="MobiDB-lite"/>
    </source>
</evidence>
<dbReference type="PANTHER" id="PTHR31747:SF17">
    <property type="entry name" value="PROTEIN LOL2"/>
    <property type="match status" value="1"/>
</dbReference>
<feature type="domain" description="Zinc finger LSD1-type" evidence="4">
    <location>
        <begin position="66"/>
        <end position="90"/>
    </location>
</feature>
<dbReference type="InterPro" id="IPR040319">
    <property type="entry name" value="LSD1-like"/>
</dbReference>
<organism evidence="5 6">
    <name type="scientific">Linum tenue</name>
    <dbReference type="NCBI Taxonomy" id="586396"/>
    <lineage>
        <taxon>Eukaryota</taxon>
        <taxon>Viridiplantae</taxon>
        <taxon>Streptophyta</taxon>
        <taxon>Embryophyta</taxon>
        <taxon>Tracheophyta</taxon>
        <taxon>Spermatophyta</taxon>
        <taxon>Magnoliopsida</taxon>
        <taxon>eudicotyledons</taxon>
        <taxon>Gunneridae</taxon>
        <taxon>Pentapetalae</taxon>
        <taxon>rosids</taxon>
        <taxon>fabids</taxon>
        <taxon>Malpighiales</taxon>
        <taxon>Linaceae</taxon>
        <taxon>Linum</taxon>
    </lineage>
</organism>
<protein>
    <recommendedName>
        <fullName evidence="4">Zinc finger LSD1-type domain-containing protein</fullName>
    </recommendedName>
</protein>
<feature type="domain" description="Zinc finger LSD1-type" evidence="4">
    <location>
        <begin position="104"/>
        <end position="126"/>
    </location>
</feature>
<evidence type="ECO:0000256" key="1">
    <source>
        <dbReference type="ARBA" id="ARBA00004123"/>
    </source>
</evidence>
<feature type="region of interest" description="Disordered" evidence="3">
    <location>
        <begin position="1"/>
        <end position="54"/>
    </location>
</feature>
<dbReference type="GO" id="GO:0005634">
    <property type="term" value="C:nucleus"/>
    <property type="evidence" value="ECO:0007669"/>
    <property type="project" value="UniProtKB-SubCell"/>
</dbReference>
<comment type="caution">
    <text evidence="5">The sequence shown here is derived from an EMBL/GenBank/DDBJ whole genome shotgun (WGS) entry which is preliminary data.</text>
</comment>
<dbReference type="PANTHER" id="PTHR31747">
    <property type="entry name" value="PROTEIN LSD1"/>
    <property type="match status" value="1"/>
</dbReference>
<keyword evidence="6" id="KW-1185">Reference proteome</keyword>
<feature type="non-terminal residue" evidence="5">
    <location>
        <position position="199"/>
    </location>
</feature>
<dbReference type="NCBIfam" id="TIGR01053">
    <property type="entry name" value="LSD1"/>
    <property type="match status" value="2"/>
</dbReference>
<comment type="subcellular location">
    <subcellularLocation>
        <location evidence="1">Nucleus</location>
    </subcellularLocation>
</comment>
<dbReference type="Proteomes" id="UP001154282">
    <property type="component" value="Unassembled WGS sequence"/>
</dbReference>
<name>A0AAV0PEG0_9ROSI</name>
<accession>A0AAV0PEG0</accession>
<keyword evidence="2" id="KW-0539">Nucleus</keyword>
<dbReference type="InterPro" id="IPR005735">
    <property type="entry name" value="Znf_LSD1"/>
</dbReference>
<evidence type="ECO:0000313" key="6">
    <source>
        <dbReference type="Proteomes" id="UP001154282"/>
    </source>
</evidence>
<evidence type="ECO:0000256" key="2">
    <source>
        <dbReference type="ARBA" id="ARBA00023242"/>
    </source>
</evidence>
<gene>
    <name evidence="5" type="ORF">LITE_LOCUS37892</name>
</gene>
<dbReference type="Pfam" id="PF06943">
    <property type="entry name" value="zf-LSD1"/>
    <property type="match status" value="2"/>
</dbReference>